<accession>A0A0B6YZZ1</accession>
<dbReference type="AlphaFoldDB" id="A0A0B6YZZ1"/>
<name>A0A0B6YZZ1_9EUPU</name>
<dbReference type="EMBL" id="HACG01014958">
    <property type="protein sequence ID" value="CEK61823.1"/>
    <property type="molecule type" value="Transcribed_RNA"/>
</dbReference>
<protein>
    <submittedName>
        <fullName evidence="1">Uncharacterized protein</fullName>
    </submittedName>
</protein>
<organism evidence="1">
    <name type="scientific">Arion vulgaris</name>
    <dbReference type="NCBI Taxonomy" id="1028688"/>
    <lineage>
        <taxon>Eukaryota</taxon>
        <taxon>Metazoa</taxon>
        <taxon>Spiralia</taxon>
        <taxon>Lophotrochozoa</taxon>
        <taxon>Mollusca</taxon>
        <taxon>Gastropoda</taxon>
        <taxon>Heterobranchia</taxon>
        <taxon>Euthyneura</taxon>
        <taxon>Panpulmonata</taxon>
        <taxon>Eupulmonata</taxon>
        <taxon>Stylommatophora</taxon>
        <taxon>Helicina</taxon>
        <taxon>Arionoidea</taxon>
        <taxon>Arionidae</taxon>
        <taxon>Arion</taxon>
    </lineage>
</organism>
<gene>
    <name evidence="1" type="primary">ORF43380</name>
</gene>
<evidence type="ECO:0000313" key="1">
    <source>
        <dbReference type="EMBL" id="CEK61823.1"/>
    </source>
</evidence>
<proteinExistence type="predicted"/>
<reference evidence="1" key="1">
    <citation type="submission" date="2014-12" db="EMBL/GenBank/DDBJ databases">
        <title>Insight into the proteome of Arion vulgaris.</title>
        <authorList>
            <person name="Aradska J."/>
            <person name="Bulat T."/>
            <person name="Smidak R."/>
            <person name="Sarate P."/>
            <person name="Gangsoo J."/>
            <person name="Sialana F."/>
            <person name="Bilban M."/>
            <person name="Lubec G."/>
        </authorList>
    </citation>
    <scope>NUCLEOTIDE SEQUENCE</scope>
    <source>
        <tissue evidence="1">Skin</tissue>
    </source>
</reference>
<sequence length="55" mass="6373">MFVTDSKLNMADCQFCDKLKKKPWQTCIPKCDTLNTTDLIMAYFVCGTDLYLDKN</sequence>